<evidence type="ECO:0000256" key="3">
    <source>
        <dbReference type="ARBA" id="ARBA00022982"/>
    </source>
</evidence>
<keyword evidence="1" id="KW-0813">Transport</keyword>
<keyword evidence="2" id="KW-0479">Metal-binding</keyword>
<dbReference type="EMBL" id="JACCBX010000006">
    <property type="protein sequence ID" value="NYE06302.1"/>
    <property type="molecule type" value="Genomic_DNA"/>
</dbReference>
<evidence type="ECO:0000256" key="2">
    <source>
        <dbReference type="ARBA" id="ARBA00022723"/>
    </source>
</evidence>
<dbReference type="PANTHER" id="PTHR43082">
    <property type="entry name" value="FERREDOXIN-LIKE"/>
    <property type="match status" value="1"/>
</dbReference>
<dbReference type="Gene3D" id="3.30.70.20">
    <property type="match status" value="1"/>
</dbReference>
<gene>
    <name evidence="7" type="ORF">F4694_003082</name>
</gene>
<name>A0A852TC04_9BACI</name>
<dbReference type="SUPFAM" id="SSF54862">
    <property type="entry name" value="4Fe-4S ferredoxins"/>
    <property type="match status" value="1"/>
</dbReference>
<evidence type="ECO:0000313" key="8">
    <source>
        <dbReference type="Proteomes" id="UP000548423"/>
    </source>
</evidence>
<keyword evidence="4" id="KW-0408">Iron</keyword>
<dbReference type="Proteomes" id="UP000548423">
    <property type="component" value="Unassembled WGS sequence"/>
</dbReference>
<comment type="caution">
    <text evidence="7">The sequence shown here is derived from an EMBL/GenBank/DDBJ whole genome shotgun (WGS) entry which is preliminary data.</text>
</comment>
<evidence type="ECO:0000256" key="1">
    <source>
        <dbReference type="ARBA" id="ARBA00022448"/>
    </source>
</evidence>
<dbReference type="PROSITE" id="PS51379">
    <property type="entry name" value="4FE4S_FER_2"/>
    <property type="match status" value="1"/>
</dbReference>
<protein>
    <submittedName>
        <fullName evidence="7">Ferredoxin like protein</fullName>
    </submittedName>
</protein>
<dbReference type="GO" id="GO:0051536">
    <property type="term" value="F:iron-sulfur cluster binding"/>
    <property type="evidence" value="ECO:0007669"/>
    <property type="project" value="UniProtKB-KW"/>
</dbReference>
<evidence type="ECO:0000259" key="6">
    <source>
        <dbReference type="PROSITE" id="PS51379"/>
    </source>
</evidence>
<sequence length="90" mass="9938">MDITEKLLRVNFSTDETPHIKVNTSICDTTCSMKVCLNICPAERFTLESEKLRFVVDGCLECGACRISCDTGAVTWSYPRGGAGVRFRLG</sequence>
<dbReference type="GO" id="GO:0005506">
    <property type="term" value="F:iron ion binding"/>
    <property type="evidence" value="ECO:0007669"/>
    <property type="project" value="InterPro"/>
</dbReference>
<reference evidence="8" key="2">
    <citation type="submission" date="2020-08" db="EMBL/GenBank/DDBJ databases">
        <title>The Agave Microbiome: Exploring the role of microbial communities in plant adaptations to desert environments.</title>
        <authorList>
            <person name="Partida-Martinez L.P."/>
        </authorList>
    </citation>
    <scope>NUCLEOTIDE SEQUENCE [LARGE SCALE GENOMIC DNA]</scope>
    <source>
        <strain evidence="8">AT2.8</strain>
    </source>
</reference>
<reference evidence="8" key="1">
    <citation type="submission" date="2020-07" db="EMBL/GenBank/DDBJ databases">
        <authorList>
            <person name="Partida-Martinez L."/>
            <person name="Huntemann M."/>
            <person name="Clum A."/>
            <person name="Wang J."/>
            <person name="Palaniappan K."/>
            <person name="Ritter S."/>
            <person name="Chen I.-M."/>
            <person name="Stamatis D."/>
            <person name="Reddy T."/>
            <person name="O'Malley R."/>
            <person name="Daum C."/>
            <person name="Shapiro N."/>
            <person name="Ivanova N."/>
            <person name="Kyrpides N."/>
            <person name="Woyke T."/>
        </authorList>
    </citation>
    <scope>NUCLEOTIDE SEQUENCE [LARGE SCALE GENOMIC DNA]</scope>
    <source>
        <strain evidence="8">AT2.8</strain>
    </source>
</reference>
<evidence type="ECO:0000256" key="5">
    <source>
        <dbReference type="ARBA" id="ARBA00023014"/>
    </source>
</evidence>
<feature type="domain" description="4Fe-4S ferredoxin-type" evidence="6">
    <location>
        <begin position="50"/>
        <end position="79"/>
    </location>
</feature>
<evidence type="ECO:0000256" key="4">
    <source>
        <dbReference type="ARBA" id="ARBA00023004"/>
    </source>
</evidence>
<accession>A0A852TC04</accession>
<proteinExistence type="predicted"/>
<keyword evidence="5" id="KW-0411">Iron-sulfur</keyword>
<keyword evidence="3" id="KW-0249">Electron transport</keyword>
<dbReference type="PANTHER" id="PTHR43082:SF3">
    <property type="entry name" value="FERREDOXIN-LIKE PROTEIN YDIT"/>
    <property type="match status" value="1"/>
</dbReference>
<dbReference type="InterPro" id="IPR017896">
    <property type="entry name" value="4Fe4S_Fe-S-bd"/>
</dbReference>
<evidence type="ECO:0000313" key="7">
    <source>
        <dbReference type="EMBL" id="NYE06302.1"/>
    </source>
</evidence>
<dbReference type="PIRSF" id="PIRSF036548">
    <property type="entry name" value="Fdx_FixX"/>
    <property type="match status" value="1"/>
</dbReference>
<organism evidence="7 8">
    <name type="scientific">Neobacillus niacini</name>
    <dbReference type="NCBI Taxonomy" id="86668"/>
    <lineage>
        <taxon>Bacteria</taxon>
        <taxon>Bacillati</taxon>
        <taxon>Bacillota</taxon>
        <taxon>Bacilli</taxon>
        <taxon>Bacillales</taxon>
        <taxon>Bacillaceae</taxon>
        <taxon>Neobacillus</taxon>
    </lineage>
</organism>
<dbReference type="AlphaFoldDB" id="A0A852TC04"/>
<dbReference type="InterPro" id="IPR012206">
    <property type="entry name" value="Fd_FixX"/>
</dbReference>